<keyword evidence="2" id="KW-0732">Signal</keyword>
<gene>
    <name evidence="3" type="ORF">Pro02_34650</name>
</gene>
<proteinExistence type="predicted"/>
<feature type="region of interest" description="Disordered" evidence="1">
    <location>
        <begin position="24"/>
        <end position="60"/>
    </location>
</feature>
<accession>A0A8J3S040</accession>
<feature type="signal peptide" evidence="2">
    <location>
        <begin position="1"/>
        <end position="19"/>
    </location>
</feature>
<dbReference type="Proteomes" id="UP000655044">
    <property type="component" value="Unassembled WGS sequence"/>
</dbReference>
<evidence type="ECO:0000256" key="1">
    <source>
        <dbReference type="SAM" id="MobiDB-lite"/>
    </source>
</evidence>
<evidence type="ECO:0000313" key="4">
    <source>
        <dbReference type="Proteomes" id="UP000655044"/>
    </source>
</evidence>
<protein>
    <submittedName>
        <fullName evidence="3">Uncharacterized protein</fullName>
    </submittedName>
</protein>
<sequence length="60" mass="5606">MLARTGSKALLAAGVTALAVLTAGCGGGDGGDGDTPDVVETTGAPGVENDGETDNDGDGD</sequence>
<comment type="caution">
    <text evidence="3">The sequence shown here is derived from an EMBL/GenBank/DDBJ whole genome shotgun (WGS) entry which is preliminary data.</text>
</comment>
<feature type="compositionally biased region" description="Acidic residues" evidence="1">
    <location>
        <begin position="49"/>
        <end position="60"/>
    </location>
</feature>
<reference evidence="3" key="1">
    <citation type="submission" date="2021-01" db="EMBL/GenBank/DDBJ databases">
        <title>Whole genome shotgun sequence of Planobispora rosea NBRC 15558.</title>
        <authorList>
            <person name="Komaki H."/>
            <person name="Tamura T."/>
        </authorList>
    </citation>
    <scope>NUCLEOTIDE SEQUENCE</scope>
    <source>
        <strain evidence="3">NBRC 15558</strain>
    </source>
</reference>
<name>A0A8J3S040_PLARO</name>
<dbReference type="RefSeq" id="WP_068925329.1">
    <property type="nucleotide sequence ID" value="NZ_BMQP01000011.1"/>
</dbReference>
<evidence type="ECO:0000256" key="2">
    <source>
        <dbReference type="SAM" id="SignalP"/>
    </source>
</evidence>
<evidence type="ECO:0000313" key="3">
    <source>
        <dbReference type="EMBL" id="GIH85057.1"/>
    </source>
</evidence>
<feature type="chain" id="PRO_5038766915" evidence="2">
    <location>
        <begin position="20"/>
        <end position="60"/>
    </location>
</feature>
<dbReference type="PROSITE" id="PS51257">
    <property type="entry name" value="PROKAR_LIPOPROTEIN"/>
    <property type="match status" value="1"/>
</dbReference>
<dbReference type="EMBL" id="BOOI01000031">
    <property type="protein sequence ID" value="GIH85057.1"/>
    <property type="molecule type" value="Genomic_DNA"/>
</dbReference>
<dbReference type="AlphaFoldDB" id="A0A8J3S040"/>
<organism evidence="3 4">
    <name type="scientific">Planobispora rosea</name>
    <dbReference type="NCBI Taxonomy" id="35762"/>
    <lineage>
        <taxon>Bacteria</taxon>
        <taxon>Bacillati</taxon>
        <taxon>Actinomycetota</taxon>
        <taxon>Actinomycetes</taxon>
        <taxon>Streptosporangiales</taxon>
        <taxon>Streptosporangiaceae</taxon>
        <taxon>Planobispora</taxon>
    </lineage>
</organism>
<keyword evidence="4" id="KW-1185">Reference proteome</keyword>